<accession>A0A317KXX3</accession>
<comment type="caution">
    <text evidence="1">The sequence shown here is derived from an EMBL/GenBank/DDBJ whole genome shotgun (WGS) entry which is preliminary data.</text>
</comment>
<protein>
    <recommendedName>
        <fullName evidence="3">Post-transcriptional regulator</fullName>
    </recommendedName>
</protein>
<evidence type="ECO:0000313" key="2">
    <source>
        <dbReference type="Proteomes" id="UP000245624"/>
    </source>
</evidence>
<dbReference type="AlphaFoldDB" id="A0A317KXX3"/>
<dbReference type="EMBL" id="QGTD01000008">
    <property type="protein sequence ID" value="PWU68371.1"/>
    <property type="molecule type" value="Genomic_DNA"/>
</dbReference>
<sequence>MCVSKQVSAWKQDLQGVLESKVHEFHMLEYHKTTKDDIWNCLTEKVWKGDPEKKLFEAVQDVLHLNANTYMSYLTMQSFKDTNLQESIKALFGE</sequence>
<dbReference type="Proteomes" id="UP000245624">
    <property type="component" value="Unassembled WGS sequence"/>
</dbReference>
<keyword evidence="2" id="KW-1185">Reference proteome</keyword>
<proteinExistence type="predicted"/>
<dbReference type="OrthoDB" id="2990595at2"/>
<organism evidence="1 2">
    <name type="scientific">Gracilibacillus dipsosauri</name>
    <dbReference type="NCBI Taxonomy" id="178340"/>
    <lineage>
        <taxon>Bacteria</taxon>
        <taxon>Bacillati</taxon>
        <taxon>Bacillota</taxon>
        <taxon>Bacilli</taxon>
        <taxon>Bacillales</taxon>
        <taxon>Bacillaceae</taxon>
        <taxon>Gracilibacillus</taxon>
    </lineage>
</organism>
<name>A0A317KXX3_9BACI</name>
<evidence type="ECO:0000313" key="1">
    <source>
        <dbReference type="EMBL" id="PWU68371.1"/>
    </source>
</evidence>
<evidence type="ECO:0008006" key="3">
    <source>
        <dbReference type="Google" id="ProtNLM"/>
    </source>
</evidence>
<dbReference type="Pfam" id="PF13797">
    <property type="entry name" value="Post_transc_reg"/>
    <property type="match status" value="1"/>
</dbReference>
<dbReference type="RefSeq" id="WP_054859183.1">
    <property type="nucleotide sequence ID" value="NZ_QGTD01000008.1"/>
</dbReference>
<dbReference type="InterPro" id="IPR025716">
    <property type="entry name" value="Post-transcriptional_regulator"/>
</dbReference>
<reference evidence="1 2" key="1">
    <citation type="submission" date="2018-05" db="EMBL/GenBank/DDBJ databases">
        <title>Genomic analysis of Gracilibacillus dipsosauri DD1 reveals novel features of a salt-tolerant amylase.</title>
        <authorList>
            <person name="Deutch C.E."/>
            <person name="Yang S."/>
        </authorList>
    </citation>
    <scope>NUCLEOTIDE SEQUENCE [LARGE SCALE GENOMIC DNA]</scope>
    <source>
        <strain evidence="1 2">DD1</strain>
    </source>
</reference>
<gene>
    <name evidence="1" type="ORF">DLJ74_07935</name>
</gene>